<dbReference type="GO" id="GO:0000467">
    <property type="term" value="P:exonucleolytic trimming to generate mature 3'-end of 5.8S rRNA from tricistronic rRNA transcript (SSU-rRNA, 5.8S rRNA, LSU-rRNA)"/>
    <property type="evidence" value="ECO:0007669"/>
    <property type="project" value="InterPro"/>
</dbReference>
<keyword evidence="4" id="KW-0378">Hydrolase</keyword>
<dbReference type="FunFam" id="1.10.150.80:FF:000001">
    <property type="entry name" value="Putative exosome component 10"/>
    <property type="match status" value="1"/>
</dbReference>
<dbReference type="GO" id="GO:0071036">
    <property type="term" value="P:nuclear polyadenylation-dependent snoRNA catabolic process"/>
    <property type="evidence" value="ECO:0007669"/>
    <property type="project" value="TreeGrafter"/>
</dbReference>
<organism evidence="11 12">
    <name type="scientific">Schizopora paradoxa</name>
    <dbReference type="NCBI Taxonomy" id="27342"/>
    <lineage>
        <taxon>Eukaryota</taxon>
        <taxon>Fungi</taxon>
        <taxon>Dikarya</taxon>
        <taxon>Basidiomycota</taxon>
        <taxon>Agaricomycotina</taxon>
        <taxon>Agaricomycetes</taxon>
        <taxon>Hymenochaetales</taxon>
        <taxon>Schizoporaceae</taxon>
        <taxon>Schizopora</taxon>
    </lineage>
</organism>
<evidence type="ECO:0000313" key="12">
    <source>
        <dbReference type="Proteomes" id="UP000053477"/>
    </source>
</evidence>
<dbReference type="EMBL" id="KQ086082">
    <property type="protein sequence ID" value="KLO08654.1"/>
    <property type="molecule type" value="Genomic_DNA"/>
</dbReference>
<evidence type="ECO:0000256" key="3">
    <source>
        <dbReference type="ARBA" id="ARBA00022722"/>
    </source>
</evidence>
<evidence type="ECO:0000256" key="4">
    <source>
        <dbReference type="ARBA" id="ARBA00022801"/>
    </source>
</evidence>
<dbReference type="OrthoDB" id="2250022at2759"/>
<evidence type="ECO:0000256" key="5">
    <source>
        <dbReference type="ARBA" id="ARBA00022835"/>
    </source>
</evidence>
<name>A0A0H2R9Y3_9AGAM</name>
<gene>
    <name evidence="11" type="ORF">SCHPADRAFT_599955</name>
</gene>
<dbReference type="InParanoid" id="A0A0H2R9Y3"/>
<dbReference type="Gene3D" id="3.30.420.10">
    <property type="entry name" value="Ribonuclease H-like superfamily/Ribonuclease H"/>
    <property type="match status" value="1"/>
</dbReference>
<dbReference type="SUPFAM" id="SSF53098">
    <property type="entry name" value="Ribonuclease H-like"/>
    <property type="match status" value="1"/>
</dbReference>
<dbReference type="SUPFAM" id="SSF47819">
    <property type="entry name" value="HRDC-like"/>
    <property type="match status" value="1"/>
</dbReference>
<proteinExistence type="inferred from homology"/>
<evidence type="ECO:0000256" key="8">
    <source>
        <dbReference type="ARBA" id="ARBA00043957"/>
    </source>
</evidence>
<dbReference type="InterPro" id="IPR049559">
    <property type="entry name" value="Rrp6p-like_exo"/>
</dbReference>
<feature type="region of interest" description="Disordered" evidence="9">
    <location>
        <begin position="552"/>
        <end position="576"/>
    </location>
</feature>
<evidence type="ECO:0000256" key="1">
    <source>
        <dbReference type="ARBA" id="ARBA00004123"/>
    </source>
</evidence>
<dbReference type="GO" id="GO:0071051">
    <property type="term" value="P:poly(A)-dependent snoRNA 3'-end processing"/>
    <property type="evidence" value="ECO:0007669"/>
    <property type="project" value="TreeGrafter"/>
</dbReference>
<evidence type="ECO:0000256" key="7">
    <source>
        <dbReference type="ARBA" id="ARBA00023242"/>
    </source>
</evidence>
<dbReference type="STRING" id="27342.A0A0H2R9Y3"/>
<dbReference type="GO" id="GO:0000166">
    <property type="term" value="F:nucleotide binding"/>
    <property type="evidence" value="ECO:0007669"/>
    <property type="project" value="InterPro"/>
</dbReference>
<dbReference type="GO" id="GO:0071044">
    <property type="term" value="P:histone mRNA catabolic process"/>
    <property type="evidence" value="ECO:0007669"/>
    <property type="project" value="TreeGrafter"/>
</dbReference>
<dbReference type="Proteomes" id="UP000053477">
    <property type="component" value="Unassembled WGS sequence"/>
</dbReference>
<keyword evidence="12" id="KW-1185">Reference proteome</keyword>
<sequence length="786" mass="88037">MSSQAGSSKGLQIVSTTFDPYNEDIQTSVLLATKASTSLPPDIPFHRSVNSDFGKLIDSTSDKALKLTNRLLNLVSTSTPKSLSRGKGKLKLEDQADVADRFESLVVDALDHLLENADFCLDDVQGKNKARPTIPAAGPSTSQLPSKNKARLDPSLIHATHISKPQIKFSRPVDNFCSWFPVLRHKYNAQVPLVHNFTDDVEDVDMTSLRPRHPYEYEMRHISHPRRMFGHCDPIPPKSFDEVPLTWVNSAELFNKMLDKLRTAGELAVDLEYHNYRTFAGFVCLMQISTREEDFIVDTLVLREELQELNEVFTDSKIVKVFHGAESDIVWLQQNFNVYVVNLFDTYHASKELAALLEMYCDFVPDKRYQLADWRIRPLPEAMLNYARSDTHFLLFIYDNLRNALLDRSGGKEESVLNVLNRSRETSMRLYESELYDFETGSGPGGWDTLLQKWNKSMSGVQLAVFRAVHRWRDNLARKEDESTRYVLPNHYIFQLAERPPADMATLMAVFRSVPSLIRTHAASLLDAIQAANQSALSRSFVVDSVVKPKDPIKSSLEDKHKEASSKPLPSNTATNGIWLNSKGHETTTSTFLGPSSFAVNSTKDTVPATSTLFPSGWIGATNGLSNISTRYQEVLCKIHATMGVTPTMPVLETSAAAMEEAPSEIPGQIEIPFVPLSQRKPVAEEVPDTIVVVGQVGKKRKRVKNLSGESDPNKRPKDELQDDLEPFDYDSAANLLDGPSTDQRGKKAEVKPREKKGPNLPYGSFPAPPRAYNEVKAGNQSHTFR</sequence>
<evidence type="ECO:0000259" key="10">
    <source>
        <dbReference type="PROSITE" id="PS50967"/>
    </source>
</evidence>
<keyword evidence="7" id="KW-0539">Nucleus</keyword>
<dbReference type="SMART" id="SM00341">
    <property type="entry name" value="HRDC"/>
    <property type="match status" value="1"/>
</dbReference>
<evidence type="ECO:0000313" key="11">
    <source>
        <dbReference type="EMBL" id="KLO08654.1"/>
    </source>
</evidence>
<evidence type="ECO:0000256" key="9">
    <source>
        <dbReference type="SAM" id="MobiDB-lite"/>
    </source>
</evidence>
<dbReference type="InterPro" id="IPR045092">
    <property type="entry name" value="Rrp6-like"/>
</dbReference>
<feature type="domain" description="HRDC" evidence="10">
    <location>
        <begin position="459"/>
        <end position="539"/>
    </location>
</feature>
<protein>
    <recommendedName>
        <fullName evidence="10">HRDC domain-containing protein</fullName>
    </recommendedName>
</protein>
<dbReference type="Pfam" id="PF08066">
    <property type="entry name" value="PMC2NT"/>
    <property type="match status" value="1"/>
</dbReference>
<keyword evidence="2" id="KW-0698">rRNA processing</keyword>
<comment type="similarity">
    <text evidence="8">Belongs to the exosome component 10/RRP6 family.</text>
</comment>
<dbReference type="InterPro" id="IPR010997">
    <property type="entry name" value="HRDC-like_sf"/>
</dbReference>
<dbReference type="PANTHER" id="PTHR12124:SF47">
    <property type="entry name" value="EXOSOME COMPONENT 10"/>
    <property type="match status" value="1"/>
</dbReference>
<evidence type="ECO:0000256" key="6">
    <source>
        <dbReference type="ARBA" id="ARBA00022839"/>
    </source>
</evidence>
<dbReference type="InterPro" id="IPR044876">
    <property type="entry name" value="HRDC_dom_sf"/>
</dbReference>
<keyword evidence="5" id="KW-0271">Exosome</keyword>
<dbReference type="GO" id="GO:0071040">
    <property type="term" value="P:nuclear polyadenylation-dependent antisense transcript catabolic process"/>
    <property type="evidence" value="ECO:0007669"/>
    <property type="project" value="TreeGrafter"/>
</dbReference>
<feature type="region of interest" description="Disordered" evidence="9">
    <location>
        <begin position="702"/>
        <end position="786"/>
    </location>
</feature>
<dbReference type="InterPro" id="IPR002562">
    <property type="entry name" value="3'-5'_exonuclease_dom"/>
</dbReference>
<dbReference type="PANTHER" id="PTHR12124">
    <property type="entry name" value="POLYMYOSITIS/SCLERODERMA AUTOANTIGEN-RELATED"/>
    <property type="match status" value="1"/>
</dbReference>
<keyword evidence="3" id="KW-0540">Nuclease</keyword>
<dbReference type="GO" id="GO:0000176">
    <property type="term" value="C:nuclear exosome (RNase complex)"/>
    <property type="evidence" value="ECO:0007669"/>
    <property type="project" value="InterPro"/>
</dbReference>
<dbReference type="CDD" id="cd06147">
    <property type="entry name" value="Rrp6p_like_exo"/>
    <property type="match status" value="1"/>
</dbReference>
<accession>A0A0H2R9Y3</accession>
<dbReference type="GO" id="GO:0071038">
    <property type="term" value="P:TRAMP-dependent tRNA surveillance pathway"/>
    <property type="evidence" value="ECO:0007669"/>
    <property type="project" value="TreeGrafter"/>
</dbReference>
<feature type="compositionally biased region" description="Basic and acidic residues" evidence="9">
    <location>
        <begin position="552"/>
        <end position="565"/>
    </location>
</feature>
<dbReference type="GO" id="GO:0003727">
    <property type="term" value="F:single-stranded RNA binding"/>
    <property type="evidence" value="ECO:0007669"/>
    <property type="project" value="TreeGrafter"/>
</dbReference>
<dbReference type="InterPro" id="IPR012337">
    <property type="entry name" value="RNaseH-like_sf"/>
</dbReference>
<dbReference type="InterPro" id="IPR012588">
    <property type="entry name" value="Exosome-assoc_fac_Rrp6_N"/>
</dbReference>
<evidence type="ECO:0000256" key="2">
    <source>
        <dbReference type="ARBA" id="ARBA00022552"/>
    </source>
</evidence>
<dbReference type="InterPro" id="IPR002121">
    <property type="entry name" value="HRDC_dom"/>
</dbReference>
<dbReference type="GO" id="GO:0005730">
    <property type="term" value="C:nucleolus"/>
    <property type="evidence" value="ECO:0007669"/>
    <property type="project" value="TreeGrafter"/>
</dbReference>
<dbReference type="PROSITE" id="PS50967">
    <property type="entry name" value="HRDC"/>
    <property type="match status" value="1"/>
</dbReference>
<dbReference type="GO" id="GO:0071037">
    <property type="term" value="P:nuclear polyadenylation-dependent snRNA catabolic process"/>
    <property type="evidence" value="ECO:0007669"/>
    <property type="project" value="TreeGrafter"/>
</dbReference>
<feature type="compositionally biased region" description="Basic and acidic residues" evidence="9">
    <location>
        <begin position="744"/>
        <end position="758"/>
    </location>
</feature>
<dbReference type="AlphaFoldDB" id="A0A0H2R9Y3"/>
<dbReference type="GO" id="GO:0000175">
    <property type="term" value="F:3'-5'-RNA exonuclease activity"/>
    <property type="evidence" value="ECO:0007669"/>
    <property type="project" value="InterPro"/>
</dbReference>
<keyword evidence="6" id="KW-0269">Exonuclease</keyword>
<dbReference type="GO" id="GO:0071039">
    <property type="term" value="P:nuclear polyadenylation-dependent CUT catabolic process"/>
    <property type="evidence" value="ECO:0007669"/>
    <property type="project" value="TreeGrafter"/>
</dbReference>
<dbReference type="Pfam" id="PF00570">
    <property type="entry name" value="HRDC"/>
    <property type="match status" value="1"/>
</dbReference>
<dbReference type="Gene3D" id="1.10.150.80">
    <property type="entry name" value="HRDC domain"/>
    <property type="match status" value="1"/>
</dbReference>
<dbReference type="InterPro" id="IPR036397">
    <property type="entry name" value="RNaseH_sf"/>
</dbReference>
<dbReference type="GO" id="GO:0071035">
    <property type="term" value="P:nuclear polyadenylation-dependent rRNA catabolic process"/>
    <property type="evidence" value="ECO:0007669"/>
    <property type="project" value="TreeGrafter"/>
</dbReference>
<dbReference type="FunCoup" id="A0A0H2R9Y3">
    <property type="interactions" value="769"/>
</dbReference>
<reference evidence="11 12" key="1">
    <citation type="submission" date="2015-04" db="EMBL/GenBank/DDBJ databases">
        <title>Complete genome sequence of Schizopora paradoxa KUC8140, a cosmopolitan wood degrader in East Asia.</title>
        <authorList>
            <consortium name="DOE Joint Genome Institute"/>
            <person name="Min B."/>
            <person name="Park H."/>
            <person name="Jang Y."/>
            <person name="Kim J.-J."/>
            <person name="Kim K.H."/>
            <person name="Pangilinan J."/>
            <person name="Lipzen A."/>
            <person name="Riley R."/>
            <person name="Grigoriev I.V."/>
            <person name="Spatafora J.W."/>
            <person name="Choi I.-G."/>
        </authorList>
    </citation>
    <scope>NUCLEOTIDE SEQUENCE [LARGE SCALE GENOMIC DNA]</scope>
    <source>
        <strain evidence="11 12">KUC8140</strain>
    </source>
</reference>
<comment type="subcellular location">
    <subcellularLocation>
        <location evidence="1">Nucleus</location>
    </subcellularLocation>
</comment>
<dbReference type="SMART" id="SM00474">
    <property type="entry name" value="35EXOc"/>
    <property type="match status" value="1"/>
</dbReference>
<dbReference type="Pfam" id="PF01612">
    <property type="entry name" value="DNA_pol_A_exo1"/>
    <property type="match status" value="1"/>
</dbReference>